<proteinExistence type="predicted"/>
<reference evidence="1 2" key="2">
    <citation type="journal article" date="2022" name="Mol. Ecol. Resour.">
        <title>The genomes of chicory, endive, great burdock and yacon provide insights into Asteraceae paleo-polyploidization history and plant inulin production.</title>
        <authorList>
            <person name="Fan W."/>
            <person name="Wang S."/>
            <person name="Wang H."/>
            <person name="Wang A."/>
            <person name="Jiang F."/>
            <person name="Liu H."/>
            <person name="Zhao H."/>
            <person name="Xu D."/>
            <person name="Zhang Y."/>
        </authorList>
    </citation>
    <scope>NUCLEOTIDE SEQUENCE [LARGE SCALE GENOMIC DNA]</scope>
    <source>
        <strain evidence="2">cv. Yunnan</strain>
        <tissue evidence="1">Leaves</tissue>
    </source>
</reference>
<keyword evidence="2" id="KW-1185">Reference proteome</keyword>
<reference evidence="2" key="1">
    <citation type="journal article" date="2022" name="Mol. Ecol. Resour.">
        <title>The genomes of chicory, endive, great burdock and yacon provide insights into Asteraceae palaeo-polyploidization history and plant inulin production.</title>
        <authorList>
            <person name="Fan W."/>
            <person name="Wang S."/>
            <person name="Wang H."/>
            <person name="Wang A."/>
            <person name="Jiang F."/>
            <person name="Liu H."/>
            <person name="Zhao H."/>
            <person name="Xu D."/>
            <person name="Zhang Y."/>
        </authorList>
    </citation>
    <scope>NUCLEOTIDE SEQUENCE [LARGE SCALE GENOMIC DNA]</scope>
    <source>
        <strain evidence="2">cv. Yunnan</strain>
    </source>
</reference>
<accession>A0ACB9FUX8</accession>
<name>A0ACB9FUX8_9ASTR</name>
<organism evidence="1 2">
    <name type="scientific">Smallanthus sonchifolius</name>
    <dbReference type="NCBI Taxonomy" id="185202"/>
    <lineage>
        <taxon>Eukaryota</taxon>
        <taxon>Viridiplantae</taxon>
        <taxon>Streptophyta</taxon>
        <taxon>Embryophyta</taxon>
        <taxon>Tracheophyta</taxon>
        <taxon>Spermatophyta</taxon>
        <taxon>Magnoliopsida</taxon>
        <taxon>eudicotyledons</taxon>
        <taxon>Gunneridae</taxon>
        <taxon>Pentapetalae</taxon>
        <taxon>asterids</taxon>
        <taxon>campanulids</taxon>
        <taxon>Asterales</taxon>
        <taxon>Asteraceae</taxon>
        <taxon>Asteroideae</taxon>
        <taxon>Heliantheae alliance</taxon>
        <taxon>Millerieae</taxon>
        <taxon>Smallanthus</taxon>
    </lineage>
</organism>
<evidence type="ECO:0000313" key="1">
    <source>
        <dbReference type="EMBL" id="KAI3774372.1"/>
    </source>
</evidence>
<dbReference type="Proteomes" id="UP001056120">
    <property type="component" value="Linkage Group LG16"/>
</dbReference>
<evidence type="ECO:0000313" key="2">
    <source>
        <dbReference type="Proteomes" id="UP001056120"/>
    </source>
</evidence>
<protein>
    <submittedName>
        <fullName evidence="1">Uncharacterized protein</fullName>
    </submittedName>
</protein>
<dbReference type="EMBL" id="CM042033">
    <property type="protein sequence ID" value="KAI3774372.1"/>
    <property type="molecule type" value="Genomic_DNA"/>
</dbReference>
<comment type="caution">
    <text evidence="1">The sequence shown here is derived from an EMBL/GenBank/DDBJ whole genome shotgun (WGS) entry which is preliminary data.</text>
</comment>
<gene>
    <name evidence="1" type="ORF">L1987_48925</name>
</gene>
<sequence length="148" mass="17009">MLSISLLNVPPLSSIGFIRDYRRLVQDLGITRSDTIKNLAIRGKLLWKLHMLGTNLECLQHFCCNLKVTHLLITSIFHKPFAVFHYSQLQFSIPFHHFQETDTQSKLENNWVFKIITSFQSAEILDLYLGIFHSVLFCRGVSSSGLKA</sequence>